<organism evidence="4 5">
    <name type="scientific">Trema orientale</name>
    <name type="common">Charcoal tree</name>
    <name type="synonym">Celtis orientalis</name>
    <dbReference type="NCBI Taxonomy" id="63057"/>
    <lineage>
        <taxon>Eukaryota</taxon>
        <taxon>Viridiplantae</taxon>
        <taxon>Streptophyta</taxon>
        <taxon>Embryophyta</taxon>
        <taxon>Tracheophyta</taxon>
        <taxon>Spermatophyta</taxon>
        <taxon>Magnoliopsida</taxon>
        <taxon>eudicotyledons</taxon>
        <taxon>Gunneridae</taxon>
        <taxon>Pentapetalae</taxon>
        <taxon>rosids</taxon>
        <taxon>fabids</taxon>
        <taxon>Rosales</taxon>
        <taxon>Cannabaceae</taxon>
        <taxon>Trema</taxon>
    </lineage>
</organism>
<feature type="region of interest" description="Disordered" evidence="1">
    <location>
        <begin position="80"/>
        <end position="106"/>
    </location>
</feature>
<keyword evidence="5" id="KW-1185">Reference proteome</keyword>
<evidence type="ECO:0000259" key="3">
    <source>
        <dbReference type="Pfam" id="PF14309"/>
    </source>
</evidence>
<feature type="domain" description="DUF4378" evidence="3">
    <location>
        <begin position="660"/>
        <end position="829"/>
    </location>
</feature>
<evidence type="ECO:0000313" key="5">
    <source>
        <dbReference type="Proteomes" id="UP000237000"/>
    </source>
</evidence>
<feature type="region of interest" description="Disordered" evidence="1">
    <location>
        <begin position="594"/>
        <end position="642"/>
    </location>
</feature>
<dbReference type="OrthoDB" id="758104at2759"/>
<evidence type="ECO:0000259" key="2">
    <source>
        <dbReference type="Pfam" id="PF12552"/>
    </source>
</evidence>
<dbReference type="InParanoid" id="A0A2P5EJA6"/>
<dbReference type="InterPro" id="IPR044257">
    <property type="entry name" value="TRM32-like"/>
</dbReference>
<comment type="caution">
    <text evidence="4">The sequence shown here is derived from an EMBL/GenBank/DDBJ whole genome shotgun (WGS) entry which is preliminary data.</text>
</comment>
<feature type="domain" description="DUF3741" evidence="2">
    <location>
        <begin position="178"/>
        <end position="221"/>
    </location>
</feature>
<evidence type="ECO:0000313" key="4">
    <source>
        <dbReference type="EMBL" id="PON85626.1"/>
    </source>
</evidence>
<dbReference type="Proteomes" id="UP000237000">
    <property type="component" value="Unassembled WGS sequence"/>
</dbReference>
<gene>
    <name evidence="4" type="ORF">TorRG33x02_186280</name>
</gene>
<sequence length="833" mass="94834">MGKHLQRNDSIVDGNYPSCMCGIMHFLDYHHWQSVKKLIPHKKNGGRRRIRYNGSPKRILKNRDSGKVFVDADGEPLLVKQQSTDSIPASRRSGKPRLKSTNTEEREESHRHWILSFSLHSWLQRANPVHHLEPSENCLGHTGIGTAHAADVRGNDYIARKQVAYPANCNMVMESSGSQNLMKANQQSTDISNQELDDSVDIMEIFKVNKEFFLKILQDPDVRKNQFHGLKNSNINVRLTKSRSFPVPNTSQARNIKPSTLKHKQNEVWFFLSGEKSVAGTGAQKLEDSKLQKAHYINSVTDHDTTGDVNNHGWNRLVINRFRDIKQKIKQALKESKKENGHAAVEADYQSDPFGGRTSIDGTEMSERLEITIGQDGNKIDISNDDLRKRRLQRVRRTSSLNESLDRYTQLFENAFGSETKYRHSRSLRATTEEKVPSNARKSCRRNLSLPDLDSFSSFLNGTPHDAPIHLVMPNKTLVDHITHKDRDNQTELESLNLAVNTDHSQPLEAVIETELQRSDSSANIEYSSSLIVDGKEERTSITDNIVEDENKPARETSAYQEEEIFVTNDPKEELSQPIYESVIETCIPEDLTNSAEFPTSEGLESNHKRPQTEDPDSLILQQDSDSLPDCHSASNRDITETGNITRGNLCQHFESENADFNYIQALLELSGFIGNDEQAWTWHSLDQPLSPSLLKEMEEDNSRHEVIEEEEEEGEEEVAANSFINRHLLFDLVNETLGEMIEKSYTYFPRGFSFGSNIRRTPKGHQLVEEVWERTSKNLSLRPELDQTLDDVVARDLGKGDGWMKLESESEMVALELEDLIFDQLLDEVICS</sequence>
<dbReference type="InterPro" id="IPR022212">
    <property type="entry name" value="DUF3741"/>
</dbReference>
<dbReference type="Pfam" id="PF12552">
    <property type="entry name" value="DUF3741"/>
    <property type="match status" value="1"/>
</dbReference>
<proteinExistence type="predicted"/>
<dbReference type="PANTHER" id="PTHR47071:SF2">
    <property type="entry name" value="PROTEIN TRM32"/>
    <property type="match status" value="1"/>
</dbReference>
<dbReference type="InterPro" id="IPR025486">
    <property type="entry name" value="DUF4378"/>
</dbReference>
<evidence type="ECO:0008006" key="6">
    <source>
        <dbReference type="Google" id="ProtNLM"/>
    </source>
</evidence>
<name>A0A2P5EJA6_TREOI</name>
<evidence type="ECO:0000256" key="1">
    <source>
        <dbReference type="SAM" id="MobiDB-lite"/>
    </source>
</evidence>
<accession>A0A2P5EJA6</accession>
<dbReference type="STRING" id="63057.A0A2P5EJA6"/>
<dbReference type="Pfam" id="PF14309">
    <property type="entry name" value="DUF4378"/>
    <property type="match status" value="1"/>
</dbReference>
<dbReference type="EMBL" id="JXTC01000145">
    <property type="protein sequence ID" value="PON85626.1"/>
    <property type="molecule type" value="Genomic_DNA"/>
</dbReference>
<dbReference type="AlphaFoldDB" id="A0A2P5EJA6"/>
<feature type="compositionally biased region" description="Polar residues" evidence="1">
    <location>
        <begin position="633"/>
        <end position="642"/>
    </location>
</feature>
<reference evidence="5" key="1">
    <citation type="submission" date="2016-06" db="EMBL/GenBank/DDBJ databases">
        <title>Parallel loss of symbiosis genes in relatives of nitrogen-fixing non-legume Parasponia.</title>
        <authorList>
            <person name="Van Velzen R."/>
            <person name="Holmer R."/>
            <person name="Bu F."/>
            <person name="Rutten L."/>
            <person name="Van Zeijl A."/>
            <person name="Liu W."/>
            <person name="Santuari L."/>
            <person name="Cao Q."/>
            <person name="Sharma T."/>
            <person name="Shen D."/>
            <person name="Roswanjaya Y."/>
            <person name="Wardhani T."/>
            <person name="Kalhor M.S."/>
            <person name="Jansen J."/>
            <person name="Van den Hoogen J."/>
            <person name="Gungor B."/>
            <person name="Hartog M."/>
            <person name="Hontelez J."/>
            <person name="Verver J."/>
            <person name="Yang W.-C."/>
            <person name="Schijlen E."/>
            <person name="Repin R."/>
            <person name="Schilthuizen M."/>
            <person name="Schranz E."/>
            <person name="Heidstra R."/>
            <person name="Miyata K."/>
            <person name="Fedorova E."/>
            <person name="Kohlen W."/>
            <person name="Bisseling T."/>
            <person name="Smit S."/>
            <person name="Geurts R."/>
        </authorList>
    </citation>
    <scope>NUCLEOTIDE SEQUENCE [LARGE SCALE GENOMIC DNA]</scope>
    <source>
        <strain evidence="5">cv. RG33-2</strain>
    </source>
</reference>
<protein>
    <recommendedName>
        <fullName evidence="6">DUF4378 domain-containing protein</fullName>
    </recommendedName>
</protein>
<dbReference type="PANTHER" id="PTHR47071">
    <property type="entry name" value="PROTEIN TRM32"/>
    <property type="match status" value="1"/>
</dbReference>